<organism evidence="1 2">
    <name type="scientific">Faucicola osloensis</name>
    <name type="common">Moraxella osloensis</name>
    <dbReference type="NCBI Taxonomy" id="34062"/>
    <lineage>
        <taxon>Bacteria</taxon>
        <taxon>Pseudomonadati</taxon>
        <taxon>Pseudomonadota</taxon>
        <taxon>Gammaproteobacteria</taxon>
        <taxon>Moraxellales</taxon>
        <taxon>Moraxellaceae</taxon>
        <taxon>Faucicola</taxon>
    </lineage>
</organism>
<geneLocation type="plasmid" evidence="2">
    <name>pnp7-3</name>
</geneLocation>
<sequence length="216" mass="24739">MKITNNTLLLNIPTKFFGILTEAINYRIKSMQQLLGNPDSTDEQLAYIDYGNDQVILTMILDALKNPHNQVNSAFYQLTQNPDRTEMTLQEFGKPIPNDEQLTVVFSAKSFDQALAIKNQFLGFAPYKPMPSNIVAAQVYHYQDQKGLAHEITVTLYQPQQFGLIWQCNYQLQGYGESIYETVLADDSFSVIELSMRDIKAHLEHFESQHPNLTRI</sequence>
<dbReference type="EMBL" id="CP024446">
    <property type="protein sequence ID" value="ATR79951.1"/>
    <property type="molecule type" value="Genomic_DNA"/>
</dbReference>
<dbReference type="AlphaFoldDB" id="A0A2D2LY42"/>
<proteinExistence type="predicted"/>
<name>A0A2D2LY42_FAUOS</name>
<keyword evidence="1" id="KW-0614">Plasmid</keyword>
<evidence type="ECO:0000313" key="2">
    <source>
        <dbReference type="Proteomes" id="UP000229340"/>
    </source>
</evidence>
<reference evidence="2" key="1">
    <citation type="submission" date="2017-10" db="EMBL/GenBank/DDBJ databases">
        <title>Complete genome sequence of Moraxella osloensis NP7 isolated from human skin.</title>
        <authorList>
            <person name="Lee K."/>
            <person name="Lim J.Y."/>
            <person name="Hwang I."/>
        </authorList>
    </citation>
    <scope>NUCLEOTIDE SEQUENCE [LARGE SCALE GENOMIC DNA]</scope>
    <source>
        <strain evidence="2">NP7</strain>
        <plasmid evidence="2">pnp7-3</plasmid>
    </source>
</reference>
<protein>
    <submittedName>
        <fullName evidence="1">Uncharacterized protein</fullName>
    </submittedName>
</protein>
<dbReference type="RefSeq" id="WP_100271265.1">
    <property type="nucleotide sequence ID" value="NZ_CP024446.1"/>
</dbReference>
<dbReference type="Proteomes" id="UP000229340">
    <property type="component" value="Plasmid pNP7-3"/>
</dbReference>
<evidence type="ECO:0000313" key="1">
    <source>
        <dbReference type="EMBL" id="ATR79951.1"/>
    </source>
</evidence>
<gene>
    <name evidence="1" type="ORF">NP7_11365</name>
</gene>
<accession>A0A2D2LY42</accession>